<accession>A0A1U7JGN5</accession>
<dbReference type="InterPro" id="IPR006657">
    <property type="entry name" value="MoPterin_dinucl-bd_dom"/>
</dbReference>
<dbReference type="InterPro" id="IPR037946">
    <property type="entry name" value="MopB_CT_Tetrathionate"/>
</dbReference>
<dbReference type="Pfam" id="PF00384">
    <property type="entry name" value="Molybdopterin"/>
    <property type="match status" value="1"/>
</dbReference>
<organism evidence="10 11">
    <name type="scientific">Pseudovibrio exalbescens</name>
    <dbReference type="NCBI Taxonomy" id="197461"/>
    <lineage>
        <taxon>Bacteria</taxon>
        <taxon>Pseudomonadati</taxon>
        <taxon>Pseudomonadota</taxon>
        <taxon>Alphaproteobacteria</taxon>
        <taxon>Hyphomicrobiales</taxon>
        <taxon>Stappiaceae</taxon>
        <taxon>Pseudovibrio</taxon>
    </lineage>
</organism>
<dbReference type="GO" id="GO:0043546">
    <property type="term" value="F:molybdopterin cofactor binding"/>
    <property type="evidence" value="ECO:0007669"/>
    <property type="project" value="InterPro"/>
</dbReference>
<evidence type="ECO:0000256" key="8">
    <source>
        <dbReference type="ARBA" id="ARBA00023014"/>
    </source>
</evidence>
<dbReference type="SMART" id="SM00926">
    <property type="entry name" value="Molybdop_Fe4S4"/>
    <property type="match status" value="1"/>
</dbReference>
<protein>
    <submittedName>
        <fullName evidence="10">Tetrathionate reductase subunit A</fullName>
    </submittedName>
</protein>
<evidence type="ECO:0000313" key="10">
    <source>
        <dbReference type="EMBL" id="OKL43854.1"/>
    </source>
</evidence>
<dbReference type="Pfam" id="PF01568">
    <property type="entry name" value="Molydop_binding"/>
    <property type="match status" value="1"/>
</dbReference>
<reference evidence="10 11" key="1">
    <citation type="submission" date="2016-03" db="EMBL/GenBank/DDBJ databases">
        <title>Genome sequence of Nesiotobacter sp. nov., a moderately halophilic alphaproteobacterium isolated from the Yellow Sea, China.</title>
        <authorList>
            <person name="Zhang G."/>
            <person name="Zhang R."/>
        </authorList>
    </citation>
    <scope>NUCLEOTIDE SEQUENCE [LARGE SCALE GENOMIC DNA]</scope>
    <source>
        <strain evidence="10 11">WB1-6</strain>
    </source>
</reference>
<dbReference type="STRING" id="197461.A3843_11315"/>
<dbReference type="Gene3D" id="3.40.50.740">
    <property type="match status" value="1"/>
</dbReference>
<dbReference type="InterPro" id="IPR006656">
    <property type="entry name" value="Mopterin_OxRdtase"/>
</dbReference>
<keyword evidence="7" id="KW-0408">Iron</keyword>
<proteinExistence type="inferred from homology"/>
<evidence type="ECO:0000256" key="4">
    <source>
        <dbReference type="ARBA" id="ARBA00022723"/>
    </source>
</evidence>
<dbReference type="Gene3D" id="3.40.228.10">
    <property type="entry name" value="Dimethylsulfoxide Reductase, domain 2"/>
    <property type="match status" value="1"/>
</dbReference>
<dbReference type="InterPro" id="IPR041929">
    <property type="entry name" value="Tetrathionate-R_A_N"/>
</dbReference>
<comment type="caution">
    <text evidence="10">The sequence shown here is derived from an EMBL/GenBank/DDBJ whole genome shotgun (WGS) entry which is preliminary data.</text>
</comment>
<keyword evidence="8" id="KW-0411">Iron-sulfur</keyword>
<dbReference type="GO" id="GO:0051539">
    <property type="term" value="F:4 iron, 4 sulfur cluster binding"/>
    <property type="evidence" value="ECO:0007669"/>
    <property type="project" value="UniProtKB-KW"/>
</dbReference>
<sequence length="1028" mass="110239">MKLMSTRRNVLKGAVATGALGAFAVGYSETVKKVLRGKWSGEQPRKNVTGNAPDPEYRVTADGQIELNPEQAVSYAMCIGCTSMCGVRVRVDKANNKVLRVSGNPYSPLSTNEFLPYETPVRESLAVLGQSGKGDGMLHRSTACGRGNAVLEQLDNPRRVLKPLKRVGPRGSGQWETISFEQLVEEVVEGGDLFGEGKVAGLREIRDLETPIKADAPEFGPRANGVVMLSSVNDGRDNMNLRWLKKAYGSTNYARHGSYCGGSYRSGSGAMFGNVKKMPHAKPDFEEAEFIIFIGTAPGNAGNPFKRIGALVAEARSSGKLDYVVIDPVLNNAQNGPSGDRSRWLPIIPGTDGALAMGMMRWMFENDRLNKTYLAQPSKAAATAAGEASWTNATHLVIVDENHPRMGKLLRGSDVGMKLAEGAKPYDDSDPYMVASDKGPVPVGDGPAPLFFNALVNGKDGPIAVKTGLTLLREEAERLSYEEYAAACGIPVETITGLAKEFTSHGRKAAVNTHGGMMSGSGFYNAFALMMLNTLIGNLNWKGGTIMLGGWYPDTNGPAYDLAKVVGGVKPKGLPLGRNVPYEKTSEFKAKQAAGKPFPAEGPWYPNAPGLATEWFSSMINGYPYNIEALILRNANPIYGIAGIEHLVPKLKDPSVVPLIISIDPFINESTALADYIVPDTVMYESWGFAKPWNGVPTKITTARWPVVEPKVAKTKDGVPIDVDMFLIATAKRMGLPGFGDAAIPDKDGIMHPLNRPEDFYLRGAVNVATVGGSAVPDASDDDLKVSGVERIRDLLQGTLKPDEWRKAATIFAKGGRYENKDLSYKGEKSAHPYGKPMQVYNEGVGSARSALTGRRSPGVPTWREAEFADGSKVADIYPLSEWPVKVISFKSPLHNSYSVGAKSLLRITASNTVNMARELAEQHGIQNGDQVVLTSPGGSVQGVAVVRDGVAKNTVAIEHGFGHRAFGASDITIDGVTLAGDPRLATGMLQNDLGLVDPTRSKPGVWVDPISGAAVRQALPAKIEKIA</sequence>
<keyword evidence="3" id="KW-0500">Molybdenum</keyword>
<dbReference type="Gene3D" id="2.40.40.20">
    <property type="match status" value="1"/>
</dbReference>
<evidence type="ECO:0000256" key="2">
    <source>
        <dbReference type="ARBA" id="ARBA00022485"/>
    </source>
</evidence>
<keyword evidence="4" id="KW-0479">Metal-binding</keyword>
<evidence type="ECO:0000256" key="6">
    <source>
        <dbReference type="ARBA" id="ARBA00023002"/>
    </source>
</evidence>
<dbReference type="InterPro" id="IPR006963">
    <property type="entry name" value="Mopterin_OxRdtase_4Fe-4S_dom"/>
</dbReference>
<dbReference type="PROSITE" id="PS51669">
    <property type="entry name" value="4FE4S_MOW_BIS_MGD"/>
    <property type="match status" value="1"/>
</dbReference>
<name>A0A1U7JGN5_9HYPH</name>
<dbReference type="GO" id="GO:0016491">
    <property type="term" value="F:oxidoreductase activity"/>
    <property type="evidence" value="ECO:0007669"/>
    <property type="project" value="UniProtKB-KW"/>
</dbReference>
<dbReference type="InterPro" id="IPR009010">
    <property type="entry name" value="Asp_de-COase-like_dom_sf"/>
</dbReference>
<evidence type="ECO:0000313" key="11">
    <source>
        <dbReference type="Proteomes" id="UP000185783"/>
    </source>
</evidence>
<dbReference type="EMBL" id="LVVZ01000017">
    <property type="protein sequence ID" value="OKL43854.1"/>
    <property type="molecule type" value="Genomic_DNA"/>
</dbReference>
<evidence type="ECO:0000256" key="1">
    <source>
        <dbReference type="ARBA" id="ARBA00010312"/>
    </source>
</evidence>
<comment type="similarity">
    <text evidence="1">Belongs to the prokaryotic molybdopterin-containing oxidoreductase family.</text>
</comment>
<feature type="domain" description="4Fe-4S Mo/W bis-MGD-type" evidence="9">
    <location>
        <begin position="71"/>
        <end position="158"/>
    </location>
</feature>
<dbReference type="PANTHER" id="PTHR43742:SF9">
    <property type="entry name" value="TETRATHIONATE REDUCTASE SUBUNIT A"/>
    <property type="match status" value="1"/>
</dbReference>
<dbReference type="CDD" id="cd02780">
    <property type="entry name" value="MopB_CT_Tetrathionate_Arsenate-R"/>
    <property type="match status" value="1"/>
</dbReference>
<evidence type="ECO:0000259" key="9">
    <source>
        <dbReference type="PROSITE" id="PS51669"/>
    </source>
</evidence>
<gene>
    <name evidence="10" type="ORF">A3843_11315</name>
</gene>
<keyword evidence="11" id="KW-1185">Reference proteome</keyword>
<evidence type="ECO:0000256" key="3">
    <source>
        <dbReference type="ARBA" id="ARBA00022505"/>
    </source>
</evidence>
<dbReference type="Gene3D" id="3.30.200.210">
    <property type="match status" value="1"/>
</dbReference>
<keyword evidence="5" id="KW-0732">Signal</keyword>
<dbReference type="PANTHER" id="PTHR43742">
    <property type="entry name" value="TRIMETHYLAMINE-N-OXIDE REDUCTASE"/>
    <property type="match status" value="1"/>
</dbReference>
<dbReference type="Proteomes" id="UP000185783">
    <property type="component" value="Unassembled WGS sequence"/>
</dbReference>
<evidence type="ECO:0000256" key="5">
    <source>
        <dbReference type="ARBA" id="ARBA00022729"/>
    </source>
</evidence>
<dbReference type="GO" id="GO:0046872">
    <property type="term" value="F:metal ion binding"/>
    <property type="evidence" value="ECO:0007669"/>
    <property type="project" value="UniProtKB-KW"/>
</dbReference>
<dbReference type="InterPro" id="IPR050612">
    <property type="entry name" value="Prok_Mopterin_Oxidored"/>
</dbReference>
<dbReference type="AlphaFoldDB" id="A0A1U7JGN5"/>
<dbReference type="SUPFAM" id="SSF53706">
    <property type="entry name" value="Formate dehydrogenase/DMSO reductase, domains 1-3"/>
    <property type="match status" value="1"/>
</dbReference>
<evidence type="ECO:0000256" key="7">
    <source>
        <dbReference type="ARBA" id="ARBA00023004"/>
    </source>
</evidence>
<dbReference type="SUPFAM" id="SSF50692">
    <property type="entry name" value="ADC-like"/>
    <property type="match status" value="1"/>
</dbReference>
<dbReference type="CDD" id="cd02758">
    <property type="entry name" value="MopB_Tetrathionate-Ra"/>
    <property type="match status" value="1"/>
</dbReference>
<keyword evidence="2" id="KW-0004">4Fe-4S</keyword>
<keyword evidence="6" id="KW-0560">Oxidoreductase</keyword>